<protein>
    <submittedName>
        <fullName evidence="1">Uncharacterized protein</fullName>
    </submittedName>
</protein>
<reference evidence="1 2" key="1">
    <citation type="submission" date="2019-05" db="EMBL/GenBank/DDBJ databases">
        <title>Another draft genome of Portunus trituberculatus and its Hox gene families provides insights of decapod evolution.</title>
        <authorList>
            <person name="Jeong J.-H."/>
            <person name="Song I."/>
            <person name="Kim S."/>
            <person name="Choi T."/>
            <person name="Kim D."/>
            <person name="Ryu S."/>
            <person name="Kim W."/>
        </authorList>
    </citation>
    <scope>NUCLEOTIDE SEQUENCE [LARGE SCALE GENOMIC DNA]</scope>
    <source>
        <tissue evidence="1">Muscle</tissue>
    </source>
</reference>
<keyword evidence="2" id="KW-1185">Reference proteome</keyword>
<organism evidence="1 2">
    <name type="scientific">Portunus trituberculatus</name>
    <name type="common">Swimming crab</name>
    <name type="synonym">Neptunus trituberculatus</name>
    <dbReference type="NCBI Taxonomy" id="210409"/>
    <lineage>
        <taxon>Eukaryota</taxon>
        <taxon>Metazoa</taxon>
        <taxon>Ecdysozoa</taxon>
        <taxon>Arthropoda</taxon>
        <taxon>Crustacea</taxon>
        <taxon>Multicrustacea</taxon>
        <taxon>Malacostraca</taxon>
        <taxon>Eumalacostraca</taxon>
        <taxon>Eucarida</taxon>
        <taxon>Decapoda</taxon>
        <taxon>Pleocyemata</taxon>
        <taxon>Brachyura</taxon>
        <taxon>Eubrachyura</taxon>
        <taxon>Portunoidea</taxon>
        <taxon>Portunidae</taxon>
        <taxon>Portuninae</taxon>
        <taxon>Portunus</taxon>
    </lineage>
</organism>
<comment type="caution">
    <text evidence="1">The sequence shown here is derived from an EMBL/GenBank/DDBJ whole genome shotgun (WGS) entry which is preliminary data.</text>
</comment>
<dbReference type="Proteomes" id="UP000324222">
    <property type="component" value="Unassembled WGS sequence"/>
</dbReference>
<accession>A0A5B7G845</accession>
<proteinExistence type="predicted"/>
<sequence length="84" mass="9515">MWYGVCEEVSHILWYDTRRRAEEAWEVVCGVTCGLVVQHCMASCKWCGTSGNYQTIPVLTTCQQILVRIAFRAEISSSYQSCAT</sequence>
<name>A0A5B7G845_PORTR</name>
<dbReference type="AlphaFoldDB" id="A0A5B7G845"/>
<evidence type="ECO:0000313" key="1">
    <source>
        <dbReference type="EMBL" id="MPC55102.1"/>
    </source>
</evidence>
<gene>
    <name evidence="1" type="ORF">E2C01_049036</name>
</gene>
<dbReference type="EMBL" id="VSRR010012891">
    <property type="protein sequence ID" value="MPC55102.1"/>
    <property type="molecule type" value="Genomic_DNA"/>
</dbReference>
<evidence type="ECO:0000313" key="2">
    <source>
        <dbReference type="Proteomes" id="UP000324222"/>
    </source>
</evidence>